<proteinExistence type="predicted"/>
<comment type="caution">
    <text evidence="2">The sequence shown here is derived from an EMBL/GenBank/DDBJ whole genome shotgun (WGS) entry which is preliminary data.</text>
</comment>
<accession>A0ABT6MJ86</accession>
<evidence type="ECO:0000313" key="2">
    <source>
        <dbReference type="EMBL" id="MDH6284290.1"/>
    </source>
</evidence>
<dbReference type="SUPFAM" id="SSF52980">
    <property type="entry name" value="Restriction endonuclease-like"/>
    <property type="match status" value="1"/>
</dbReference>
<protein>
    <recommendedName>
        <fullName evidence="1">Restriction endonuclease type IV Mrr domain-containing protein</fullName>
    </recommendedName>
</protein>
<gene>
    <name evidence="2" type="ORF">M2280_005548</name>
</gene>
<dbReference type="Proteomes" id="UP001160334">
    <property type="component" value="Unassembled WGS sequence"/>
</dbReference>
<organism evidence="2 3">
    <name type="scientific">Prescottella agglutinans</name>
    <dbReference type="NCBI Taxonomy" id="1644129"/>
    <lineage>
        <taxon>Bacteria</taxon>
        <taxon>Bacillati</taxon>
        <taxon>Actinomycetota</taxon>
        <taxon>Actinomycetes</taxon>
        <taxon>Mycobacteriales</taxon>
        <taxon>Nocardiaceae</taxon>
        <taxon>Prescottella</taxon>
    </lineage>
</organism>
<feature type="domain" description="Restriction endonuclease type IV Mrr" evidence="1">
    <location>
        <begin position="18"/>
        <end position="117"/>
    </location>
</feature>
<reference evidence="2 3" key="1">
    <citation type="submission" date="2023-04" db="EMBL/GenBank/DDBJ databases">
        <title>Forest soil microbial communities from Buena Vista Peninsula, Colon Province, Panama.</title>
        <authorList>
            <person name="Bouskill N."/>
        </authorList>
    </citation>
    <scope>NUCLEOTIDE SEQUENCE [LARGE SCALE GENOMIC DNA]</scope>
    <source>
        <strain evidence="2 3">CFH S0262</strain>
    </source>
</reference>
<sequence>MKEAYQLPPSAEPACKRARGRAFEHALVGMFEEDDLEPRASIRPSGEEIDGSLWLDGRTYLFEAKWTADRHPASSLYQFKGKIDGKLTGTIGLFFSMSGYSEDAVDALKAGKEINLLLFDRSDVDLVAAEKFSIADAIRLKLRAAAQYGNPFAKLEVVRAARKSTSSRKKFVFVEGKFDQRVLRQLQADKCPSKPPTLISSAGGPLNMASSIEWTLQTAREPISIVVILEDDQIGRSVEPGIREAFAQIESAGGDADLLRLPVPLEDALDLYRPGSTAHRRLQAGALEERIATLDIGEQVGKYPFLADVLKAIGVPVP</sequence>
<keyword evidence="3" id="KW-1185">Reference proteome</keyword>
<dbReference type="InterPro" id="IPR007560">
    <property type="entry name" value="Restrct_endonuc_IV_Mrr"/>
</dbReference>
<dbReference type="EMBL" id="JARXVC010000020">
    <property type="protein sequence ID" value="MDH6284290.1"/>
    <property type="molecule type" value="Genomic_DNA"/>
</dbReference>
<evidence type="ECO:0000259" key="1">
    <source>
        <dbReference type="Pfam" id="PF04471"/>
    </source>
</evidence>
<name>A0ABT6MJ86_9NOCA</name>
<dbReference type="InterPro" id="IPR011335">
    <property type="entry name" value="Restrct_endonuc-II-like"/>
</dbReference>
<evidence type="ECO:0000313" key="3">
    <source>
        <dbReference type="Proteomes" id="UP001160334"/>
    </source>
</evidence>
<dbReference type="Pfam" id="PF04471">
    <property type="entry name" value="Mrr_cat"/>
    <property type="match status" value="1"/>
</dbReference>